<dbReference type="RefSeq" id="WP_200237924.1">
    <property type="nucleotide sequence ID" value="NZ_NRRV01000027.1"/>
</dbReference>
<dbReference type="EMBL" id="NRRV01000027">
    <property type="protein sequence ID" value="MBK1631541.1"/>
    <property type="molecule type" value="Genomic_DNA"/>
</dbReference>
<dbReference type="Pfam" id="PF11191">
    <property type="entry name" value="DUF2782"/>
    <property type="match status" value="1"/>
</dbReference>
<keyword evidence="2" id="KW-1185">Reference proteome</keyword>
<gene>
    <name evidence="1" type="ORF">CKO31_12460</name>
</gene>
<sequence>MPAAPPLHQTVPPLLGGLLITLTALAQQTDLSNLELRVTAADIQPSVTIEEYDNRTVERYSVNNNTYMLKVTPNVGAPYYLVDDDGSGDMAWRRNTPGMHTQVPQWTLLSW</sequence>
<evidence type="ECO:0000313" key="1">
    <source>
        <dbReference type="EMBL" id="MBK1631541.1"/>
    </source>
</evidence>
<accession>A0ABS1CJK8</accession>
<protein>
    <recommendedName>
        <fullName evidence="3">DUF2782 domain-containing protein</fullName>
    </recommendedName>
</protein>
<proteinExistence type="predicted"/>
<name>A0ABS1CJK8_9GAMM</name>
<dbReference type="Proteomes" id="UP000748752">
    <property type="component" value="Unassembled WGS sequence"/>
</dbReference>
<dbReference type="Gene3D" id="2.20.130.30">
    <property type="entry name" value="Protein of unknown function DUF2782"/>
    <property type="match status" value="1"/>
</dbReference>
<organism evidence="1 2">
    <name type="scientific">Thiohalocapsa halophila</name>
    <dbReference type="NCBI Taxonomy" id="69359"/>
    <lineage>
        <taxon>Bacteria</taxon>
        <taxon>Pseudomonadati</taxon>
        <taxon>Pseudomonadota</taxon>
        <taxon>Gammaproteobacteria</taxon>
        <taxon>Chromatiales</taxon>
        <taxon>Chromatiaceae</taxon>
        <taxon>Thiohalocapsa</taxon>
    </lineage>
</organism>
<evidence type="ECO:0000313" key="2">
    <source>
        <dbReference type="Proteomes" id="UP000748752"/>
    </source>
</evidence>
<dbReference type="InterPro" id="IPR021357">
    <property type="entry name" value="DUF2782"/>
</dbReference>
<comment type="caution">
    <text evidence="1">The sequence shown here is derived from an EMBL/GenBank/DDBJ whole genome shotgun (WGS) entry which is preliminary data.</text>
</comment>
<reference evidence="1 2" key="1">
    <citation type="journal article" date="2020" name="Microorganisms">
        <title>Osmotic Adaptation and Compatible Solute Biosynthesis of Phototrophic Bacteria as Revealed from Genome Analyses.</title>
        <authorList>
            <person name="Imhoff J.F."/>
            <person name="Rahn T."/>
            <person name="Kunzel S."/>
            <person name="Keller A."/>
            <person name="Neulinger S.C."/>
        </authorList>
    </citation>
    <scope>NUCLEOTIDE SEQUENCE [LARGE SCALE GENOMIC DNA]</scope>
    <source>
        <strain evidence="1 2">DSM 6210</strain>
    </source>
</reference>
<evidence type="ECO:0008006" key="3">
    <source>
        <dbReference type="Google" id="ProtNLM"/>
    </source>
</evidence>